<evidence type="ECO:0000313" key="2">
    <source>
        <dbReference type="Proteomes" id="UP001248709"/>
    </source>
</evidence>
<comment type="caution">
    <text evidence="1">The sequence shown here is derived from an EMBL/GenBank/DDBJ whole genome shotgun (WGS) entry which is preliminary data.</text>
</comment>
<evidence type="ECO:0000313" key="1">
    <source>
        <dbReference type="EMBL" id="MDT3424642.1"/>
    </source>
</evidence>
<reference evidence="1 2" key="1">
    <citation type="submission" date="2023-07" db="EMBL/GenBank/DDBJ databases">
        <title>Genomic Encyclopedia of Type Strains, Phase IV (KMG-IV): sequencing the most valuable type-strain genomes for metagenomic binning, comparative biology and taxonomic classification.</title>
        <authorList>
            <person name="Goeker M."/>
        </authorList>
    </citation>
    <scope>NUCLEOTIDE SEQUENCE [LARGE SCALE GENOMIC DNA]</scope>
    <source>
        <strain evidence="1 2">T98</strain>
    </source>
</reference>
<name>A0ABU3H1F7_9BACL</name>
<protein>
    <submittedName>
        <fullName evidence="1">Uncharacterized protein</fullName>
    </submittedName>
</protein>
<keyword evidence="2" id="KW-1185">Reference proteome</keyword>
<organism evidence="1 2">
    <name type="scientific">Paenibacillus forsythiae</name>
    <dbReference type="NCBI Taxonomy" id="365616"/>
    <lineage>
        <taxon>Bacteria</taxon>
        <taxon>Bacillati</taxon>
        <taxon>Bacillota</taxon>
        <taxon>Bacilli</taxon>
        <taxon>Bacillales</taxon>
        <taxon>Paenibacillaceae</taxon>
        <taxon>Paenibacillus</taxon>
    </lineage>
</organism>
<dbReference type="RefSeq" id="WP_025699174.1">
    <property type="nucleotide sequence ID" value="NZ_JAUSUY010000001.1"/>
</dbReference>
<dbReference type="EMBL" id="JAUSUY010000001">
    <property type="protein sequence ID" value="MDT3424642.1"/>
    <property type="molecule type" value="Genomic_DNA"/>
</dbReference>
<dbReference type="Proteomes" id="UP001248709">
    <property type="component" value="Unassembled WGS sequence"/>
</dbReference>
<proteinExistence type="predicted"/>
<sequence>MRGKRPNPDNRKETITVNVDESKQVSRFLMPEGLKKHLEQELLRLPEDTDRICRLTYTSGDAENDLFIYVHIDQIIAVCHETLASFCYQLRDCGCKKGICALLSGISLPKQPSGESPALLMSRFEYDEIRRISDSCSLHDLSRYVELVTGDPRLSASFAQSVKIRHTSGELRICSRSSRGWSFQYASFIADHSCGWLLRMSCGDEEWLSATPVGKKQFCSAFLGWLLRLKPLTLR</sequence>
<gene>
    <name evidence="1" type="ORF">J2Z22_000154</name>
</gene>
<accession>A0ABU3H1F7</accession>